<organism evidence="2 3">
    <name type="scientific">Streptomyces canarius</name>
    <dbReference type="NCBI Taxonomy" id="285453"/>
    <lineage>
        <taxon>Bacteria</taxon>
        <taxon>Bacillati</taxon>
        <taxon>Actinomycetota</taxon>
        <taxon>Actinomycetes</taxon>
        <taxon>Kitasatosporales</taxon>
        <taxon>Streptomycetaceae</taxon>
        <taxon>Streptomyces</taxon>
    </lineage>
</organism>
<protein>
    <submittedName>
        <fullName evidence="2">Uncharacterized protein</fullName>
    </submittedName>
</protein>
<dbReference type="Proteomes" id="UP000653644">
    <property type="component" value="Unassembled WGS sequence"/>
</dbReference>
<evidence type="ECO:0000313" key="2">
    <source>
        <dbReference type="EMBL" id="GHA69068.1"/>
    </source>
</evidence>
<feature type="compositionally biased region" description="Low complexity" evidence="1">
    <location>
        <begin position="63"/>
        <end position="76"/>
    </location>
</feature>
<proteinExistence type="predicted"/>
<sequence>MTWVTVMVDVAAFVYGGSYAWGSAERRAQVMDRATRGLAKVLPALTSHHRNVAWAGARRDRAGAPPAAGPAGLRGR</sequence>
<gene>
    <name evidence="2" type="ORF">GCM10010345_85820</name>
</gene>
<name>A0ABQ3DAH2_9ACTN</name>
<keyword evidence="3" id="KW-1185">Reference proteome</keyword>
<accession>A0ABQ3DAH2</accession>
<evidence type="ECO:0000256" key="1">
    <source>
        <dbReference type="SAM" id="MobiDB-lite"/>
    </source>
</evidence>
<reference evidence="3" key="1">
    <citation type="journal article" date="2019" name="Int. J. Syst. Evol. Microbiol.">
        <title>The Global Catalogue of Microorganisms (GCM) 10K type strain sequencing project: providing services to taxonomists for standard genome sequencing and annotation.</title>
        <authorList>
            <consortium name="The Broad Institute Genomics Platform"/>
            <consortium name="The Broad Institute Genome Sequencing Center for Infectious Disease"/>
            <person name="Wu L."/>
            <person name="Ma J."/>
        </authorList>
    </citation>
    <scope>NUCLEOTIDE SEQUENCE [LARGE SCALE GENOMIC DNA]</scope>
    <source>
        <strain evidence="3">JCM 4733</strain>
    </source>
</reference>
<comment type="caution">
    <text evidence="2">The sequence shown here is derived from an EMBL/GenBank/DDBJ whole genome shotgun (WGS) entry which is preliminary data.</text>
</comment>
<evidence type="ECO:0000313" key="3">
    <source>
        <dbReference type="Proteomes" id="UP000653644"/>
    </source>
</evidence>
<feature type="region of interest" description="Disordered" evidence="1">
    <location>
        <begin position="57"/>
        <end position="76"/>
    </location>
</feature>
<dbReference type="EMBL" id="BMVN01000068">
    <property type="protein sequence ID" value="GHA69068.1"/>
    <property type="molecule type" value="Genomic_DNA"/>
</dbReference>